<dbReference type="Gene3D" id="3.30.530.20">
    <property type="match status" value="1"/>
</dbReference>
<evidence type="ECO:0000313" key="2">
    <source>
        <dbReference type="Proteomes" id="UP000006057"/>
    </source>
</evidence>
<name>I4BNC1_MYCCN</name>
<dbReference type="InterPro" id="IPR019587">
    <property type="entry name" value="Polyketide_cyclase/dehydratase"/>
</dbReference>
<proteinExistence type="predicted"/>
<dbReference type="STRING" id="710421.Mycch_4056"/>
<keyword evidence="2" id="KW-1185">Reference proteome</keyword>
<evidence type="ECO:0000313" key="1">
    <source>
        <dbReference type="EMBL" id="AFM18778.1"/>
    </source>
</evidence>
<dbReference type="InterPro" id="IPR023393">
    <property type="entry name" value="START-like_dom_sf"/>
</dbReference>
<protein>
    <submittedName>
        <fullName evidence="1">Polyketide cyclase / dehydrase and lipid transport</fullName>
    </submittedName>
</protein>
<dbReference type="PATRIC" id="fig|710421.3.peg.4053"/>
<dbReference type="EMBL" id="CP003053">
    <property type="protein sequence ID" value="AFM18778.1"/>
    <property type="molecule type" value="Genomic_DNA"/>
</dbReference>
<dbReference type="RefSeq" id="WP_014817251.1">
    <property type="nucleotide sequence ID" value="NC_018027.1"/>
</dbReference>
<dbReference type="OrthoDB" id="4618973at2"/>
<accession>I4BNC1</accession>
<dbReference type="SUPFAM" id="SSF55961">
    <property type="entry name" value="Bet v1-like"/>
    <property type="match status" value="1"/>
</dbReference>
<dbReference type="CDD" id="cd07812">
    <property type="entry name" value="SRPBCC"/>
    <property type="match status" value="1"/>
</dbReference>
<dbReference type="Proteomes" id="UP000006057">
    <property type="component" value="Chromosome"/>
</dbReference>
<sequence>MTELKRSESISVAVPPDELYAMVSDVTRMGEWSPVCKACWWDDGDGPRVGAWFTGRNVTPERTWEARCQVVAADPGRTFAWEVNNGWVYWGYEFEPDGDGTRLTESWEFLPAGIAGFRERLGDGADSEIGRRSEAARTGIPATLAAIKQAAEKG</sequence>
<dbReference type="Pfam" id="PF10604">
    <property type="entry name" value="Polyketide_cyc2"/>
    <property type="match status" value="1"/>
</dbReference>
<dbReference type="eggNOG" id="COG2154">
    <property type="taxonomic scope" value="Bacteria"/>
</dbReference>
<dbReference type="AlphaFoldDB" id="I4BNC1"/>
<reference evidence="1 2" key="1">
    <citation type="submission" date="2012-06" db="EMBL/GenBank/DDBJ databases">
        <title>Complete sequence of chromosome of Mycobacterium chubuense NBB4.</title>
        <authorList>
            <consortium name="US DOE Joint Genome Institute"/>
            <person name="Lucas S."/>
            <person name="Han J."/>
            <person name="Lapidus A."/>
            <person name="Cheng J.-F."/>
            <person name="Goodwin L."/>
            <person name="Pitluck S."/>
            <person name="Peters L."/>
            <person name="Mikhailova N."/>
            <person name="Teshima H."/>
            <person name="Detter J.C."/>
            <person name="Han C."/>
            <person name="Tapia R."/>
            <person name="Land M."/>
            <person name="Hauser L."/>
            <person name="Kyrpides N."/>
            <person name="Ivanova N."/>
            <person name="Pagani I."/>
            <person name="Mattes T."/>
            <person name="Holmes A."/>
            <person name="Rutledge P."/>
            <person name="Paulsen I."/>
            <person name="Coleman N."/>
            <person name="Woyke T."/>
        </authorList>
    </citation>
    <scope>NUCLEOTIDE SEQUENCE [LARGE SCALE GENOMIC DNA]</scope>
    <source>
        <strain evidence="1 2">NBB4</strain>
    </source>
</reference>
<gene>
    <name evidence="1" type="ordered locus">Mycch_4056</name>
</gene>
<organism evidence="1 2">
    <name type="scientific">Mycolicibacterium chubuense (strain NBB4)</name>
    <name type="common">Mycobacterium chubuense</name>
    <dbReference type="NCBI Taxonomy" id="710421"/>
    <lineage>
        <taxon>Bacteria</taxon>
        <taxon>Bacillati</taxon>
        <taxon>Actinomycetota</taxon>
        <taxon>Actinomycetes</taxon>
        <taxon>Mycobacteriales</taxon>
        <taxon>Mycobacteriaceae</taxon>
        <taxon>Mycolicibacterium</taxon>
    </lineage>
</organism>
<dbReference type="HOGENOM" id="CLU_106514_2_0_11"/>
<dbReference type="KEGG" id="mcb:Mycch_4056"/>